<evidence type="ECO:0000256" key="2">
    <source>
        <dbReference type="ARBA" id="ARBA00022519"/>
    </source>
</evidence>
<dbReference type="InterPro" id="IPR026265">
    <property type="entry name" value="LptC"/>
</dbReference>
<dbReference type="Proteomes" id="UP000292423">
    <property type="component" value="Unassembled WGS sequence"/>
</dbReference>
<evidence type="ECO:0000256" key="5">
    <source>
        <dbReference type="ARBA" id="ARBA00023136"/>
    </source>
</evidence>
<comment type="caution">
    <text evidence="6">The sequence shown here is derived from an EMBL/GenBank/DDBJ whole genome shotgun (WGS) entry which is preliminary data.</text>
</comment>
<reference evidence="6 7" key="1">
    <citation type="submission" date="2019-02" db="EMBL/GenBank/DDBJ databases">
        <title>Genomic Encyclopedia of Type Strains, Phase IV (KMG-IV): sequencing the most valuable type-strain genomes for metagenomic binning, comparative biology and taxonomic classification.</title>
        <authorList>
            <person name="Goeker M."/>
        </authorList>
    </citation>
    <scope>NUCLEOTIDE SEQUENCE [LARGE SCALE GENOMIC DNA]</scope>
    <source>
        <strain evidence="6 7">DSM 105135</strain>
    </source>
</reference>
<dbReference type="Gene3D" id="2.60.450.10">
    <property type="entry name" value="Lipopolysaccharide (LPS) transport protein A like domain"/>
    <property type="match status" value="1"/>
</dbReference>
<dbReference type="NCBIfam" id="TIGR04409">
    <property type="entry name" value="LptC_YrbK"/>
    <property type="match status" value="1"/>
</dbReference>
<keyword evidence="4" id="KW-1133">Transmembrane helix</keyword>
<dbReference type="GO" id="GO:0017089">
    <property type="term" value="F:glycolipid transfer activity"/>
    <property type="evidence" value="ECO:0007669"/>
    <property type="project" value="TreeGrafter"/>
</dbReference>
<dbReference type="GO" id="GO:0005886">
    <property type="term" value="C:plasma membrane"/>
    <property type="evidence" value="ECO:0007669"/>
    <property type="project" value="InterPro"/>
</dbReference>
<keyword evidence="7" id="KW-1185">Reference proteome</keyword>
<name>A0A4Q7Z497_9GAMM</name>
<accession>A0A4Q7Z497</accession>
<sequence>MDIRNVVSLSAGFLLLGAVGYYWGGFGKSPLSVAHVSATGLPDYEVTGIEGVRTNQSGQVVELFSAQSIRHYPESDRSEIRRPVMRFFEDGNERWELRAAQAVGLNDNRNISLNGKVQAETLGEGQSVSLETDMLEVDRDEQVLRTDSAVAIRSGNNILDSLGLHVDIRGRILELPAQVRGIYVLPSH</sequence>
<keyword evidence="1" id="KW-1003">Cell membrane</keyword>
<keyword evidence="5" id="KW-0472">Membrane</keyword>
<dbReference type="AlphaFoldDB" id="A0A4Q7Z497"/>
<dbReference type="GO" id="GO:0030288">
    <property type="term" value="C:outer membrane-bounded periplasmic space"/>
    <property type="evidence" value="ECO:0007669"/>
    <property type="project" value="TreeGrafter"/>
</dbReference>
<protein>
    <submittedName>
        <fullName evidence="6">LPS export ABC transporter protein LptC</fullName>
    </submittedName>
</protein>
<dbReference type="PANTHER" id="PTHR37481">
    <property type="entry name" value="LIPOPOLYSACCHARIDE EXPORT SYSTEM PROTEIN LPTC"/>
    <property type="match status" value="1"/>
</dbReference>
<evidence type="ECO:0000313" key="7">
    <source>
        <dbReference type="Proteomes" id="UP000292423"/>
    </source>
</evidence>
<evidence type="ECO:0000256" key="1">
    <source>
        <dbReference type="ARBA" id="ARBA00022475"/>
    </source>
</evidence>
<evidence type="ECO:0000313" key="6">
    <source>
        <dbReference type="EMBL" id="RZU45160.1"/>
    </source>
</evidence>
<keyword evidence="3" id="KW-0812">Transmembrane</keyword>
<evidence type="ECO:0000256" key="4">
    <source>
        <dbReference type="ARBA" id="ARBA00022989"/>
    </source>
</evidence>
<dbReference type="Pfam" id="PF06835">
    <property type="entry name" value="LptC"/>
    <property type="match status" value="1"/>
</dbReference>
<evidence type="ECO:0000256" key="3">
    <source>
        <dbReference type="ARBA" id="ARBA00022692"/>
    </source>
</evidence>
<dbReference type="RefSeq" id="WP_165391413.1">
    <property type="nucleotide sequence ID" value="NZ_SHKX01000012.1"/>
</dbReference>
<dbReference type="GO" id="GO:0015221">
    <property type="term" value="F:lipopolysaccharide transmembrane transporter activity"/>
    <property type="evidence" value="ECO:0007669"/>
    <property type="project" value="InterPro"/>
</dbReference>
<dbReference type="PANTHER" id="PTHR37481:SF1">
    <property type="entry name" value="LIPOPOLYSACCHARIDE EXPORT SYSTEM PROTEIN LPTC"/>
    <property type="match status" value="1"/>
</dbReference>
<organism evidence="6 7">
    <name type="scientific">Fluviicoccus keumensis</name>
    <dbReference type="NCBI Taxonomy" id="1435465"/>
    <lineage>
        <taxon>Bacteria</taxon>
        <taxon>Pseudomonadati</taxon>
        <taxon>Pseudomonadota</taxon>
        <taxon>Gammaproteobacteria</taxon>
        <taxon>Moraxellales</taxon>
        <taxon>Moraxellaceae</taxon>
        <taxon>Fluviicoccus</taxon>
    </lineage>
</organism>
<dbReference type="InterPro" id="IPR052363">
    <property type="entry name" value="LPS_export_LptC"/>
</dbReference>
<dbReference type="InterPro" id="IPR010664">
    <property type="entry name" value="LipoPS_assembly_LptC-rel"/>
</dbReference>
<proteinExistence type="predicted"/>
<keyword evidence="2" id="KW-0997">Cell inner membrane</keyword>
<dbReference type="EMBL" id="SHKX01000012">
    <property type="protein sequence ID" value="RZU45160.1"/>
    <property type="molecule type" value="Genomic_DNA"/>
</dbReference>
<gene>
    <name evidence="6" type="ORF">EV700_1973</name>
</gene>